<sequence length="236" mass="25386">MNETRQGTPGHGDAVLRAEGLSRLFRAGSRTLTVLDGVSLSVQAGESLAITGASGAGKSTLLYLLGGLDTPSSGRVLFRGAEIGALSAARRARFRARSLGFVFQSYHLLPEMNVLENCMLPDLALERPDPARARERAAELLERVGLQDRMDHRPAELSGGERQRAAVARALINEPDILMADEPTGNLDSGAGRRVLDLLLQLAEERNRTLLLVTHDPAVAAYCGRKRVLKDGVLEG</sequence>
<dbReference type="GO" id="GO:0098796">
    <property type="term" value="C:membrane protein complex"/>
    <property type="evidence" value="ECO:0007669"/>
    <property type="project" value="UniProtKB-ARBA"/>
</dbReference>
<dbReference type="InterPro" id="IPR003439">
    <property type="entry name" value="ABC_transporter-like_ATP-bd"/>
</dbReference>
<evidence type="ECO:0000313" key="6">
    <source>
        <dbReference type="EMBL" id="AKJ65344.1"/>
    </source>
</evidence>
<dbReference type="PROSITE" id="PS50893">
    <property type="entry name" value="ABC_TRANSPORTER_2"/>
    <property type="match status" value="1"/>
</dbReference>
<feature type="domain" description="ABC transporter" evidence="5">
    <location>
        <begin position="16"/>
        <end position="236"/>
    </location>
</feature>
<keyword evidence="6" id="KW-0378">Hydrolase</keyword>
<evidence type="ECO:0000259" key="5">
    <source>
        <dbReference type="PROSITE" id="PS50893"/>
    </source>
</evidence>
<dbReference type="Gene3D" id="3.40.50.300">
    <property type="entry name" value="P-loop containing nucleotide triphosphate hydrolases"/>
    <property type="match status" value="1"/>
</dbReference>
<dbReference type="CDD" id="cd03255">
    <property type="entry name" value="ABC_MJ0796_LolCDE_FtsE"/>
    <property type="match status" value="1"/>
</dbReference>
<dbReference type="InterPro" id="IPR017871">
    <property type="entry name" value="ABC_transporter-like_CS"/>
</dbReference>
<keyword evidence="3 6" id="KW-0067">ATP-binding</keyword>
<gene>
    <name evidence="6" type="primary">lolD_2</name>
    <name evidence="6" type="ORF">L21SP4_02112</name>
</gene>
<dbReference type="PANTHER" id="PTHR24220">
    <property type="entry name" value="IMPORT ATP-BINDING PROTEIN"/>
    <property type="match status" value="1"/>
</dbReference>
<name>A0A0G3EML0_9BACT</name>
<keyword evidence="2" id="KW-0547">Nucleotide-binding</keyword>
<evidence type="ECO:0000256" key="4">
    <source>
        <dbReference type="ARBA" id="ARBA00038388"/>
    </source>
</evidence>
<dbReference type="GO" id="GO:0005524">
    <property type="term" value="F:ATP binding"/>
    <property type="evidence" value="ECO:0007669"/>
    <property type="project" value="UniProtKB-KW"/>
</dbReference>
<dbReference type="AlphaFoldDB" id="A0A0G3EML0"/>
<dbReference type="InterPro" id="IPR017911">
    <property type="entry name" value="MacB-like_ATP-bd"/>
</dbReference>
<dbReference type="EMBL" id="CP010904">
    <property type="protein sequence ID" value="AKJ65344.1"/>
    <property type="molecule type" value="Genomic_DNA"/>
</dbReference>
<keyword evidence="1" id="KW-0813">Transport</keyword>
<dbReference type="PROSITE" id="PS00211">
    <property type="entry name" value="ABC_TRANSPORTER_1"/>
    <property type="match status" value="1"/>
</dbReference>
<accession>A0A0G3EML0</accession>
<proteinExistence type="inferred from homology"/>
<dbReference type="GO" id="GO:0005886">
    <property type="term" value="C:plasma membrane"/>
    <property type="evidence" value="ECO:0007669"/>
    <property type="project" value="TreeGrafter"/>
</dbReference>
<keyword evidence="7" id="KW-1185">Reference proteome</keyword>
<dbReference type="OrthoDB" id="9783924at2"/>
<dbReference type="KEGG" id="vbl:L21SP4_02112"/>
<dbReference type="EC" id="3.6.3.-" evidence="6"/>
<protein>
    <submittedName>
        <fullName evidence="6">Lipoprotein-releasing system ATP-binding protein LolD</fullName>
        <ecNumber evidence="6">3.6.3.-</ecNumber>
    </submittedName>
</protein>
<dbReference type="GO" id="GO:0016887">
    <property type="term" value="F:ATP hydrolysis activity"/>
    <property type="evidence" value="ECO:0007669"/>
    <property type="project" value="InterPro"/>
</dbReference>
<dbReference type="SUPFAM" id="SSF52540">
    <property type="entry name" value="P-loop containing nucleoside triphosphate hydrolases"/>
    <property type="match status" value="1"/>
</dbReference>
<evidence type="ECO:0000256" key="3">
    <source>
        <dbReference type="ARBA" id="ARBA00022840"/>
    </source>
</evidence>
<dbReference type="FunFam" id="3.40.50.300:FF:000032">
    <property type="entry name" value="Export ABC transporter ATP-binding protein"/>
    <property type="match status" value="1"/>
</dbReference>
<dbReference type="GO" id="GO:0022857">
    <property type="term" value="F:transmembrane transporter activity"/>
    <property type="evidence" value="ECO:0007669"/>
    <property type="project" value="TreeGrafter"/>
</dbReference>
<dbReference type="PANTHER" id="PTHR24220:SF689">
    <property type="entry name" value="LIPOPROTEIN-RELEASING SYSTEM ATP-BINDING PROTEIN LOLD"/>
    <property type="match status" value="1"/>
</dbReference>
<evidence type="ECO:0000313" key="7">
    <source>
        <dbReference type="Proteomes" id="UP000035268"/>
    </source>
</evidence>
<dbReference type="InterPro" id="IPR015854">
    <property type="entry name" value="ABC_transpr_LolD-like"/>
</dbReference>
<keyword evidence="6" id="KW-0449">Lipoprotein</keyword>
<organism evidence="6 7">
    <name type="scientific">Kiritimatiella glycovorans</name>
    <dbReference type="NCBI Taxonomy" id="1307763"/>
    <lineage>
        <taxon>Bacteria</taxon>
        <taxon>Pseudomonadati</taxon>
        <taxon>Kiritimatiellota</taxon>
        <taxon>Kiritimatiellia</taxon>
        <taxon>Kiritimatiellales</taxon>
        <taxon>Kiritimatiellaceae</taxon>
        <taxon>Kiritimatiella</taxon>
    </lineage>
</organism>
<dbReference type="SMART" id="SM00382">
    <property type="entry name" value="AAA"/>
    <property type="match status" value="1"/>
</dbReference>
<dbReference type="InterPro" id="IPR003593">
    <property type="entry name" value="AAA+_ATPase"/>
</dbReference>
<dbReference type="InterPro" id="IPR027417">
    <property type="entry name" value="P-loop_NTPase"/>
</dbReference>
<evidence type="ECO:0000256" key="2">
    <source>
        <dbReference type="ARBA" id="ARBA00022741"/>
    </source>
</evidence>
<evidence type="ECO:0000256" key="1">
    <source>
        <dbReference type="ARBA" id="ARBA00022448"/>
    </source>
</evidence>
<reference evidence="6 7" key="2">
    <citation type="journal article" date="2016" name="ISME J.">
        <title>Characterization of the first cultured representative of Verrucomicrobia subdivision 5 indicates the proposal of a novel phylum.</title>
        <authorList>
            <person name="Spring S."/>
            <person name="Bunk B."/>
            <person name="Sproer C."/>
            <person name="Schumann P."/>
            <person name="Rohde M."/>
            <person name="Tindall B.J."/>
            <person name="Klenk H.P."/>
        </authorList>
    </citation>
    <scope>NUCLEOTIDE SEQUENCE [LARGE SCALE GENOMIC DNA]</scope>
    <source>
        <strain evidence="6 7">L21-Fru-AB</strain>
    </source>
</reference>
<dbReference type="STRING" id="1307763.L21SP4_02112"/>
<reference evidence="7" key="1">
    <citation type="submission" date="2015-02" db="EMBL/GenBank/DDBJ databases">
        <title>Description and complete genome sequence of the first cultured representative of the subdivision 5 of the Verrucomicrobia phylum.</title>
        <authorList>
            <person name="Spring S."/>
            <person name="Bunk B."/>
            <person name="Sproer C."/>
            <person name="Klenk H.-P."/>
        </authorList>
    </citation>
    <scope>NUCLEOTIDE SEQUENCE [LARGE SCALE GENOMIC DNA]</scope>
    <source>
        <strain evidence="7">L21-Fru-AB</strain>
    </source>
</reference>
<comment type="similarity">
    <text evidence="4">Belongs to the ABC transporter superfamily. Macrolide exporter (TC 3.A.1.122) family.</text>
</comment>
<dbReference type="Pfam" id="PF00005">
    <property type="entry name" value="ABC_tran"/>
    <property type="match status" value="1"/>
</dbReference>
<dbReference type="Proteomes" id="UP000035268">
    <property type="component" value="Chromosome"/>
</dbReference>
<dbReference type="RefSeq" id="WP_052882584.1">
    <property type="nucleotide sequence ID" value="NZ_CP010904.1"/>
</dbReference>